<protein>
    <submittedName>
        <fullName evidence="1">Uncharacterized protein</fullName>
    </submittedName>
</protein>
<dbReference type="AlphaFoldDB" id="A0A2N7PKW6"/>
<evidence type="ECO:0000313" key="1">
    <source>
        <dbReference type="EMBL" id="PMP64147.1"/>
    </source>
</evidence>
<gene>
    <name evidence="1" type="ORF">C0197_01230</name>
</gene>
<sequence length="90" mass="10693">MQKWKNFRKEKDLRLFVKRFLKEKLKGLPEGVKIEIEVSSLNPPSVNLYFPFYSEGNLLRAFEVDFLLGELYNLGINCNLYYLDDLGERE</sequence>
<name>A0A2N7PKW6_9BACT</name>
<organism evidence="1 2">
    <name type="scientific">Caldimicrobium thiodismutans</name>
    <dbReference type="NCBI Taxonomy" id="1653476"/>
    <lineage>
        <taxon>Bacteria</taxon>
        <taxon>Pseudomonadati</taxon>
        <taxon>Thermodesulfobacteriota</taxon>
        <taxon>Thermodesulfobacteria</taxon>
        <taxon>Thermodesulfobacteriales</taxon>
        <taxon>Thermodesulfobacteriaceae</taxon>
        <taxon>Caldimicrobium</taxon>
    </lineage>
</organism>
<reference evidence="1 2" key="1">
    <citation type="submission" date="2018-01" db="EMBL/GenBank/DDBJ databases">
        <title>Metagenomic assembled genomes from two thermal pools in the Uzon Caldera, Kamchatka, Russia.</title>
        <authorList>
            <person name="Wilkins L."/>
            <person name="Ettinger C."/>
        </authorList>
    </citation>
    <scope>NUCLEOTIDE SEQUENCE [LARGE SCALE GENOMIC DNA]</scope>
    <source>
        <strain evidence="1">ZAV-15</strain>
    </source>
</reference>
<proteinExistence type="predicted"/>
<evidence type="ECO:0000313" key="2">
    <source>
        <dbReference type="Proteomes" id="UP000235731"/>
    </source>
</evidence>
<dbReference type="EMBL" id="PNIE01000019">
    <property type="protein sequence ID" value="PMP64147.1"/>
    <property type="molecule type" value="Genomic_DNA"/>
</dbReference>
<dbReference type="Proteomes" id="UP000235731">
    <property type="component" value="Unassembled WGS sequence"/>
</dbReference>
<comment type="caution">
    <text evidence="1">The sequence shown here is derived from an EMBL/GenBank/DDBJ whole genome shotgun (WGS) entry which is preliminary data.</text>
</comment>
<accession>A0A2N7PKW6</accession>